<comment type="caution">
    <text evidence="2">The sequence shown here is derived from an EMBL/GenBank/DDBJ whole genome shotgun (WGS) entry which is preliminary data.</text>
</comment>
<dbReference type="Pfam" id="PF00903">
    <property type="entry name" value="Glyoxalase"/>
    <property type="match status" value="1"/>
</dbReference>
<accession>A0A371PN03</accession>
<feature type="domain" description="Glyoxalase/fosfomycin resistance/dioxygenase" evidence="1">
    <location>
        <begin position="9"/>
        <end position="114"/>
    </location>
</feature>
<evidence type="ECO:0000313" key="2">
    <source>
        <dbReference type="EMBL" id="REK77586.1"/>
    </source>
</evidence>
<evidence type="ECO:0000313" key="3">
    <source>
        <dbReference type="Proteomes" id="UP000261905"/>
    </source>
</evidence>
<dbReference type="OrthoDB" id="2354281at2"/>
<dbReference type="EMBL" id="QUBQ01000001">
    <property type="protein sequence ID" value="REK77586.1"/>
    <property type="molecule type" value="Genomic_DNA"/>
</dbReference>
<evidence type="ECO:0000259" key="1">
    <source>
        <dbReference type="Pfam" id="PF00903"/>
    </source>
</evidence>
<dbReference type="Gene3D" id="3.10.180.10">
    <property type="entry name" value="2,3-Dihydroxybiphenyl 1,2-Dioxygenase, domain 1"/>
    <property type="match status" value="1"/>
</dbReference>
<dbReference type="SUPFAM" id="SSF54593">
    <property type="entry name" value="Glyoxalase/Bleomycin resistance protein/Dihydroxybiphenyl dioxygenase"/>
    <property type="match status" value="1"/>
</dbReference>
<organism evidence="2 3">
    <name type="scientific">Paenibacillus paeoniae</name>
    <dbReference type="NCBI Taxonomy" id="2292705"/>
    <lineage>
        <taxon>Bacteria</taxon>
        <taxon>Bacillati</taxon>
        <taxon>Bacillota</taxon>
        <taxon>Bacilli</taxon>
        <taxon>Bacillales</taxon>
        <taxon>Paenibacillaceae</taxon>
        <taxon>Paenibacillus</taxon>
    </lineage>
</organism>
<protein>
    <submittedName>
        <fullName evidence="2">VOC family protein</fullName>
    </submittedName>
</protein>
<dbReference type="RefSeq" id="WP_116045292.1">
    <property type="nucleotide sequence ID" value="NZ_QUBQ01000001.1"/>
</dbReference>
<dbReference type="InterPro" id="IPR029068">
    <property type="entry name" value="Glyas_Bleomycin-R_OHBP_Dase"/>
</dbReference>
<sequence>MNSPVQNKIGCTFIPVSNLEKARDWYCNLLDLPTDGEIYHGHLYILPMQGTPNIVLDSKIYSPEKVIQVPFIQLVTADIEASYAYMKEHNVELLSNIENGHWFNIKDPDGNVLMICQ</sequence>
<gene>
    <name evidence="2" type="ORF">DX130_11500</name>
</gene>
<dbReference type="Proteomes" id="UP000261905">
    <property type="component" value="Unassembled WGS sequence"/>
</dbReference>
<name>A0A371PN03_9BACL</name>
<keyword evidence="3" id="KW-1185">Reference proteome</keyword>
<reference evidence="2 3" key="1">
    <citation type="submission" date="2018-08" db="EMBL/GenBank/DDBJ databases">
        <title>Paenibacillus sp. M4BSY-1, whole genome shotgun sequence.</title>
        <authorList>
            <person name="Tuo L."/>
        </authorList>
    </citation>
    <scope>NUCLEOTIDE SEQUENCE [LARGE SCALE GENOMIC DNA]</scope>
    <source>
        <strain evidence="2 3">M4BSY-1</strain>
    </source>
</reference>
<proteinExistence type="predicted"/>
<dbReference type="InterPro" id="IPR004360">
    <property type="entry name" value="Glyas_Fos-R_dOase_dom"/>
</dbReference>
<dbReference type="AlphaFoldDB" id="A0A371PN03"/>